<comment type="caution">
    <text evidence="1">The sequence shown here is derived from an EMBL/GenBank/DDBJ whole genome shotgun (WGS) entry which is preliminary data.</text>
</comment>
<proteinExistence type="predicted"/>
<evidence type="ECO:0000313" key="2">
    <source>
        <dbReference type="Proteomes" id="UP000321026"/>
    </source>
</evidence>
<organism evidence="1 2">
    <name type="scientific">Candidatus Dojkabacteria bacterium</name>
    <dbReference type="NCBI Taxonomy" id="2099670"/>
    <lineage>
        <taxon>Bacteria</taxon>
        <taxon>Candidatus Dojkabacteria</taxon>
    </lineage>
</organism>
<evidence type="ECO:0000313" key="1">
    <source>
        <dbReference type="EMBL" id="TXG75793.1"/>
    </source>
</evidence>
<gene>
    <name evidence="1" type="ORF">E6Q11_06665</name>
</gene>
<dbReference type="Proteomes" id="UP000321026">
    <property type="component" value="Unassembled WGS sequence"/>
</dbReference>
<reference evidence="1 2" key="1">
    <citation type="submission" date="2018-09" db="EMBL/GenBank/DDBJ databases">
        <title>Metagenome Assembled Genomes from an Advanced Water Purification Facility.</title>
        <authorList>
            <person name="Stamps B.W."/>
            <person name="Spear J.R."/>
        </authorList>
    </citation>
    <scope>NUCLEOTIDE SEQUENCE [LARGE SCALE GENOMIC DNA]</scope>
    <source>
        <strain evidence="1">Bin_63_2</strain>
    </source>
</reference>
<dbReference type="EMBL" id="SSDS01000105">
    <property type="protein sequence ID" value="TXG75793.1"/>
    <property type="molecule type" value="Genomic_DNA"/>
</dbReference>
<accession>A0A5C7J2S9</accession>
<name>A0A5C7J2S9_9BACT</name>
<dbReference type="AlphaFoldDB" id="A0A5C7J2S9"/>
<protein>
    <submittedName>
        <fullName evidence="1">Uncharacterized protein</fullName>
    </submittedName>
</protein>
<sequence length="222" mass="25529">MMIKNINGNYIEYAVIRSKEQLTQLESKRNFVCSCMLEDVFKNAPKSANVSFIKKSSDYSDDELQLIGKIASSIQTSMGFTCLDEIPNYLYVIHSLTDGDKFFLQLMGIDIQSNVFRFNPIQEDKVFAIENAKYNLFVARLGFIWEAKNGRMSRSPSSPMMKQLANIKKQLADFLVEPCIPKEAKNLLTAYKEQVENPSVKHNFVAIEDTLMFLTHLYFKME</sequence>